<protein>
    <submittedName>
        <fullName evidence="2">Kinase</fullName>
    </submittedName>
</protein>
<keyword evidence="2" id="KW-0808">Transferase</keyword>
<name>A0A395ND99_TRIAR</name>
<gene>
    <name evidence="2" type="ORF">TARUN_8419</name>
</gene>
<feature type="compositionally biased region" description="Basic and acidic residues" evidence="1">
    <location>
        <begin position="45"/>
        <end position="57"/>
    </location>
</feature>
<dbReference type="GO" id="GO:0016301">
    <property type="term" value="F:kinase activity"/>
    <property type="evidence" value="ECO:0007669"/>
    <property type="project" value="UniProtKB-KW"/>
</dbReference>
<keyword evidence="2" id="KW-0418">Kinase</keyword>
<evidence type="ECO:0000313" key="2">
    <source>
        <dbReference type="EMBL" id="RFU73841.1"/>
    </source>
</evidence>
<feature type="region of interest" description="Disordered" evidence="1">
    <location>
        <begin position="13"/>
        <end position="109"/>
    </location>
</feature>
<proteinExistence type="predicted"/>
<feature type="compositionally biased region" description="Polar residues" evidence="1">
    <location>
        <begin position="67"/>
        <end position="77"/>
    </location>
</feature>
<organism evidence="2 3">
    <name type="scientific">Trichoderma arundinaceum</name>
    <dbReference type="NCBI Taxonomy" id="490622"/>
    <lineage>
        <taxon>Eukaryota</taxon>
        <taxon>Fungi</taxon>
        <taxon>Dikarya</taxon>
        <taxon>Ascomycota</taxon>
        <taxon>Pezizomycotina</taxon>
        <taxon>Sordariomycetes</taxon>
        <taxon>Hypocreomycetidae</taxon>
        <taxon>Hypocreales</taxon>
        <taxon>Hypocreaceae</taxon>
        <taxon>Trichoderma</taxon>
    </lineage>
</organism>
<accession>A0A395ND99</accession>
<reference evidence="2 3" key="1">
    <citation type="journal article" date="2018" name="PLoS Pathog.">
        <title>Evolution of structural diversity of trichothecenes, a family of toxins produced by plant pathogenic and entomopathogenic fungi.</title>
        <authorList>
            <person name="Proctor R.H."/>
            <person name="McCormick S.P."/>
            <person name="Kim H.S."/>
            <person name="Cardoza R.E."/>
            <person name="Stanley A.M."/>
            <person name="Lindo L."/>
            <person name="Kelly A."/>
            <person name="Brown D.W."/>
            <person name="Lee T."/>
            <person name="Vaughan M.M."/>
            <person name="Alexander N.J."/>
            <person name="Busman M."/>
            <person name="Gutierrez S."/>
        </authorList>
    </citation>
    <scope>NUCLEOTIDE SEQUENCE [LARGE SCALE GENOMIC DNA]</scope>
    <source>
        <strain evidence="2 3">IBT 40837</strain>
    </source>
</reference>
<dbReference type="Proteomes" id="UP000266272">
    <property type="component" value="Unassembled WGS sequence"/>
</dbReference>
<keyword evidence="3" id="KW-1185">Reference proteome</keyword>
<sequence length="127" mass="14072">MHSRIICCLANASSRQSNCSRQPSLTSMAEASSPAAPSASSAAKRPREDSEATKSRLQDQQFHIGESLTSSSRTPLGSTDRRDPLRAGRYADPLVPRKTSDPQFWPKDVTPEMEKEWLAMIKEHRSS</sequence>
<evidence type="ECO:0000313" key="3">
    <source>
        <dbReference type="Proteomes" id="UP000266272"/>
    </source>
</evidence>
<dbReference type="AlphaFoldDB" id="A0A395ND99"/>
<evidence type="ECO:0000256" key="1">
    <source>
        <dbReference type="SAM" id="MobiDB-lite"/>
    </source>
</evidence>
<feature type="compositionally biased region" description="Polar residues" evidence="1">
    <location>
        <begin position="13"/>
        <end position="30"/>
    </location>
</feature>
<comment type="caution">
    <text evidence="2">The sequence shown here is derived from an EMBL/GenBank/DDBJ whole genome shotgun (WGS) entry which is preliminary data.</text>
</comment>
<dbReference type="OrthoDB" id="5121433at2759"/>
<dbReference type="EMBL" id="PXOA01000598">
    <property type="protein sequence ID" value="RFU73841.1"/>
    <property type="molecule type" value="Genomic_DNA"/>
</dbReference>
<feature type="compositionally biased region" description="Low complexity" evidence="1">
    <location>
        <begin position="31"/>
        <end position="43"/>
    </location>
</feature>